<evidence type="ECO:0000256" key="5">
    <source>
        <dbReference type="ARBA" id="ARBA00037982"/>
    </source>
</evidence>
<dbReference type="SMART" id="SM00220">
    <property type="entry name" value="S_TKc"/>
    <property type="match status" value="1"/>
</dbReference>
<evidence type="ECO:0000256" key="2">
    <source>
        <dbReference type="ARBA" id="ARBA00022741"/>
    </source>
</evidence>
<dbReference type="InterPro" id="IPR008271">
    <property type="entry name" value="Ser/Thr_kinase_AS"/>
</dbReference>
<evidence type="ECO:0000256" key="6">
    <source>
        <dbReference type="SAM" id="MobiDB-lite"/>
    </source>
</evidence>
<sequence length="1135" mass="123531">MDWSYSPHREAGGTLHVPSPTHSPHYDAIALQKLRRSLSRSPSKPTRLQLTTRSPAASANNPPPLSPYDVVRAVSPVLAKDSQHMASWSPLAEPRTIQRPKFALRRVAPFRSSPRLNNAGRASIRKVLTDTSNQGNLTPSLSRRNSGDENDSSSSSEQSPEAKTGAKTPALRTPRPDEAPPSFDFSQTNPSHLATMAEHFTPAKSSPLKRVDGRISLDQPNYGTPAKRRSLHGSSDFDIFSHSVTSLPSESEPTRASEPEPATTTPFGSPALRRSSSTRKSALLRQTPAPARNRYSLDFSNENATPLPAAQKARQRASLDSSFLLGPQQESPFVKPARPAPTSVVFGRSSALSRSTAGQPHPLSNALTASSASSGSSLADSSPSNTAFAAPSAPKKYQHSFAKSLPLGVPRPTESFSSQDTQSSFETPDLYKFARPNPNAFMSTGVISKRNRNLDVSNEPVYQMPDTPSKRASFPPVTASPFPSSAFKKIGRPKLDFGVPTSPFVATAHTPGGYPKAEIMFPPISNAGLARKTSFMSNDGENLTGSPSAPNDSQSSADELPPTPTKPAGKKEKENSLRSSLFGRRTSLNPDTFVPPSAAPAGSSTEDGDRKSLTFSYLRDGPKNGEELDVAGEDLTASTRERTQFTIRSSKSDWQIKKRRLKSALQQHYRIPNADANFATGPPSSNGNEGRRTPHTPLDSFTPPDPSRLSISAGQSKWGASLNSSTVSNSLFPPATPTAQRDYQFPFANNGMAPNVQGVTQNDVDTSLAARFNEVVLYGNGEFSQVFRVEGRIENPLAPSQQSMRGGVWAVKKTKKPFTGPRDRERKYREVEILRALKGNDHIISFVDAWESKGHLYIQTEFCEDGNLRDFTMRHGAKGRLDDFRIWKILLELALGVKHIHESGFIHLDLKPANVLIDFEGVLKIADFGLASTWPPPADIDGEGDREYMAAEVLQGRFDKPADVYAIGIMILEIAANMELPSYGEGWQRLRHGNLANIPSLTFSSASTLPRTEDGDPISPSKLGSDATNPPSDDSSASNESTLPQTTIASRRPFDLANPPNFMVDPEDERSLESVVVLMMQEDPDRRPTIEQVYQFPGVRWVEKRRRAGATIYEGPFGPGDEVLMGDGDVDMMDV</sequence>
<dbReference type="Gene3D" id="3.30.200.20">
    <property type="entry name" value="Phosphorylase Kinase, domain 1"/>
    <property type="match status" value="1"/>
</dbReference>
<keyword evidence="4" id="KW-0067">ATP-binding</keyword>
<evidence type="ECO:0000313" key="9">
    <source>
        <dbReference type="Proteomes" id="UP000053259"/>
    </source>
</evidence>
<dbReference type="OrthoDB" id="5337378at2759"/>
<dbReference type="STRING" id="253628.A0A0D2B2Z2"/>
<feature type="compositionally biased region" description="Low complexity" evidence="6">
    <location>
        <begin position="363"/>
        <end position="384"/>
    </location>
</feature>
<keyword evidence="3" id="KW-0418">Kinase</keyword>
<name>A0A0D2B2Z2_9PEZI</name>
<dbReference type="GO" id="GO:0005737">
    <property type="term" value="C:cytoplasm"/>
    <property type="evidence" value="ECO:0007669"/>
    <property type="project" value="TreeGrafter"/>
</dbReference>
<evidence type="ECO:0000256" key="1">
    <source>
        <dbReference type="ARBA" id="ARBA00022679"/>
    </source>
</evidence>
<evidence type="ECO:0000313" key="8">
    <source>
        <dbReference type="EMBL" id="KIW05684.1"/>
    </source>
</evidence>
<dbReference type="RefSeq" id="XP_016215553.1">
    <property type="nucleotide sequence ID" value="XM_016356760.1"/>
</dbReference>
<accession>A0A0D2B2Z2</accession>
<proteinExistence type="inferred from homology"/>
<evidence type="ECO:0000259" key="7">
    <source>
        <dbReference type="PROSITE" id="PS50011"/>
    </source>
</evidence>
<gene>
    <name evidence="8" type="ORF">PV09_03547</name>
</gene>
<dbReference type="SUPFAM" id="SSF56112">
    <property type="entry name" value="Protein kinase-like (PK-like)"/>
    <property type="match status" value="1"/>
</dbReference>
<dbReference type="GO" id="GO:0005524">
    <property type="term" value="F:ATP binding"/>
    <property type="evidence" value="ECO:0007669"/>
    <property type="project" value="UniProtKB-KW"/>
</dbReference>
<keyword evidence="9" id="KW-1185">Reference proteome</keyword>
<comment type="similarity">
    <text evidence="5">Belongs to the protein kinase superfamily. Ser/Thr protein kinase family. GCN2 subfamily.</text>
</comment>
<feature type="region of interest" description="Disordered" evidence="6">
    <location>
        <begin position="669"/>
        <end position="712"/>
    </location>
</feature>
<dbReference type="PROSITE" id="PS50011">
    <property type="entry name" value="PROTEIN_KINASE_DOM"/>
    <property type="match status" value="1"/>
</dbReference>
<evidence type="ECO:0000256" key="3">
    <source>
        <dbReference type="ARBA" id="ARBA00022777"/>
    </source>
</evidence>
<reference evidence="8 9" key="1">
    <citation type="submission" date="2015-01" db="EMBL/GenBank/DDBJ databases">
        <title>The Genome Sequence of Ochroconis gallopava CBS43764.</title>
        <authorList>
            <consortium name="The Broad Institute Genomics Platform"/>
            <person name="Cuomo C."/>
            <person name="de Hoog S."/>
            <person name="Gorbushina A."/>
            <person name="Stielow B."/>
            <person name="Teixiera M."/>
            <person name="Abouelleil A."/>
            <person name="Chapman S.B."/>
            <person name="Priest M."/>
            <person name="Young S.K."/>
            <person name="Wortman J."/>
            <person name="Nusbaum C."/>
            <person name="Birren B."/>
        </authorList>
    </citation>
    <scope>NUCLEOTIDE SEQUENCE [LARGE SCALE GENOMIC DNA]</scope>
    <source>
        <strain evidence="8 9">CBS 43764</strain>
    </source>
</reference>
<dbReference type="Pfam" id="PF00069">
    <property type="entry name" value="Pkinase"/>
    <property type="match status" value="1"/>
</dbReference>
<dbReference type="InParanoid" id="A0A0D2B2Z2"/>
<evidence type="ECO:0000256" key="4">
    <source>
        <dbReference type="ARBA" id="ARBA00022840"/>
    </source>
</evidence>
<dbReference type="Gene3D" id="1.10.510.10">
    <property type="entry name" value="Transferase(Phosphotransferase) domain 1"/>
    <property type="match status" value="1"/>
</dbReference>
<feature type="region of interest" description="Disordered" evidence="6">
    <location>
        <begin position="535"/>
        <end position="628"/>
    </location>
</feature>
<dbReference type="EMBL" id="KN847537">
    <property type="protein sequence ID" value="KIW05684.1"/>
    <property type="molecule type" value="Genomic_DNA"/>
</dbReference>
<feature type="compositionally biased region" description="Polar residues" evidence="6">
    <location>
        <begin position="1026"/>
        <end position="1049"/>
    </location>
</feature>
<organism evidence="8 9">
    <name type="scientific">Verruconis gallopava</name>
    <dbReference type="NCBI Taxonomy" id="253628"/>
    <lineage>
        <taxon>Eukaryota</taxon>
        <taxon>Fungi</taxon>
        <taxon>Dikarya</taxon>
        <taxon>Ascomycota</taxon>
        <taxon>Pezizomycotina</taxon>
        <taxon>Dothideomycetes</taxon>
        <taxon>Pleosporomycetidae</taxon>
        <taxon>Venturiales</taxon>
        <taxon>Sympoventuriaceae</taxon>
        <taxon>Verruconis</taxon>
    </lineage>
</organism>
<dbReference type="InterPro" id="IPR011009">
    <property type="entry name" value="Kinase-like_dom_sf"/>
</dbReference>
<dbReference type="InterPro" id="IPR000719">
    <property type="entry name" value="Prot_kinase_dom"/>
</dbReference>
<dbReference type="GO" id="GO:0004713">
    <property type="term" value="F:protein tyrosine kinase activity"/>
    <property type="evidence" value="ECO:0007669"/>
    <property type="project" value="TreeGrafter"/>
</dbReference>
<protein>
    <recommendedName>
        <fullName evidence="7">Protein kinase domain-containing protein</fullName>
    </recommendedName>
</protein>
<dbReference type="AlphaFoldDB" id="A0A0D2B2Z2"/>
<feature type="region of interest" description="Disordered" evidence="6">
    <location>
        <begin position="351"/>
        <end position="393"/>
    </location>
</feature>
<dbReference type="Proteomes" id="UP000053259">
    <property type="component" value="Unassembled WGS sequence"/>
</dbReference>
<feature type="compositionally biased region" description="Polar residues" evidence="6">
    <location>
        <begin position="129"/>
        <end position="141"/>
    </location>
</feature>
<feature type="region of interest" description="Disordered" evidence="6">
    <location>
        <begin position="1"/>
        <end position="24"/>
    </location>
</feature>
<dbReference type="GeneID" id="27311520"/>
<dbReference type="GO" id="GO:0110031">
    <property type="term" value="P:negative regulation of G2/MI transition of meiotic cell cycle"/>
    <property type="evidence" value="ECO:0007669"/>
    <property type="project" value="TreeGrafter"/>
</dbReference>
<dbReference type="PANTHER" id="PTHR11042">
    <property type="entry name" value="EUKARYOTIC TRANSLATION INITIATION FACTOR 2-ALPHA KINASE EIF2-ALPHA KINASE -RELATED"/>
    <property type="match status" value="1"/>
</dbReference>
<dbReference type="GO" id="GO:0005634">
    <property type="term" value="C:nucleus"/>
    <property type="evidence" value="ECO:0007669"/>
    <property type="project" value="TreeGrafter"/>
</dbReference>
<dbReference type="InterPro" id="IPR050339">
    <property type="entry name" value="CC_SR_Kinase"/>
</dbReference>
<feature type="compositionally biased region" description="Polar residues" evidence="6">
    <location>
        <begin position="535"/>
        <end position="557"/>
    </location>
</feature>
<feature type="compositionally biased region" description="Polar residues" evidence="6">
    <location>
        <begin position="242"/>
        <end position="251"/>
    </location>
</feature>
<dbReference type="PROSITE" id="PS00108">
    <property type="entry name" value="PROTEIN_KINASE_ST"/>
    <property type="match status" value="1"/>
</dbReference>
<dbReference type="VEuPathDB" id="FungiDB:PV09_03547"/>
<feature type="region of interest" description="Disordered" evidence="6">
    <location>
        <begin position="36"/>
        <end position="67"/>
    </location>
</feature>
<feature type="region of interest" description="Disordered" evidence="6">
    <location>
        <begin position="1005"/>
        <end position="1066"/>
    </location>
</feature>
<keyword evidence="2" id="KW-0547">Nucleotide-binding</keyword>
<keyword evidence="1" id="KW-0808">Transferase</keyword>
<dbReference type="PANTHER" id="PTHR11042:SF196">
    <property type="entry name" value="MITOSIS INHIBITOR PROTEIN KINASE SWE1"/>
    <property type="match status" value="1"/>
</dbReference>
<feature type="domain" description="Protein kinase" evidence="7">
    <location>
        <begin position="772"/>
        <end position="1102"/>
    </location>
</feature>
<feature type="compositionally biased region" description="Low complexity" evidence="6">
    <location>
        <begin position="39"/>
        <end position="60"/>
    </location>
</feature>
<feature type="region of interest" description="Disordered" evidence="6">
    <location>
        <begin position="113"/>
        <end position="303"/>
    </location>
</feature>